<gene>
    <name evidence="2" type="ORF">M0812_20350</name>
</gene>
<dbReference type="AlphaFoldDB" id="A0AAV7YWW4"/>
<accession>A0AAV7YWW4</accession>
<dbReference type="InterPro" id="IPR006644">
    <property type="entry name" value="Cadg"/>
</dbReference>
<proteinExistence type="predicted"/>
<dbReference type="InterPro" id="IPR015919">
    <property type="entry name" value="Cadherin-like_sf"/>
</dbReference>
<dbReference type="EMBL" id="JANTQA010000045">
    <property type="protein sequence ID" value="KAJ3434281.1"/>
    <property type="molecule type" value="Genomic_DNA"/>
</dbReference>
<dbReference type="Gene3D" id="2.60.40.10">
    <property type="entry name" value="Immunoglobulins"/>
    <property type="match status" value="1"/>
</dbReference>
<comment type="caution">
    <text evidence="2">The sequence shown here is derived from an EMBL/GenBank/DDBJ whole genome shotgun (WGS) entry which is preliminary data.</text>
</comment>
<dbReference type="SUPFAM" id="SSF49313">
    <property type="entry name" value="Cadherin-like"/>
    <property type="match status" value="1"/>
</dbReference>
<dbReference type="InterPro" id="IPR013783">
    <property type="entry name" value="Ig-like_fold"/>
</dbReference>
<sequence>MDTNKIDFFILDEGEEAIGLEEYQIYWRIDEPTANKIDEEEVVLDTDFELDLSAAFTPGQKGTLSYKVTLEDGSDLPDWMEFDSSKFILSSTTPDEKGEETILIVATEDIGTECEDLFPSNQQTFKFVIIEDDKSGASLMKFCSLLMFLVLFIVF</sequence>
<dbReference type="Proteomes" id="UP001146793">
    <property type="component" value="Unassembled WGS sequence"/>
</dbReference>
<dbReference type="GO" id="GO:0005509">
    <property type="term" value="F:calcium ion binding"/>
    <property type="evidence" value="ECO:0007669"/>
    <property type="project" value="InterPro"/>
</dbReference>
<evidence type="ECO:0000259" key="1">
    <source>
        <dbReference type="SMART" id="SM00736"/>
    </source>
</evidence>
<evidence type="ECO:0000313" key="3">
    <source>
        <dbReference type="Proteomes" id="UP001146793"/>
    </source>
</evidence>
<dbReference type="SMART" id="SM00736">
    <property type="entry name" value="CADG"/>
    <property type="match status" value="1"/>
</dbReference>
<protein>
    <recommendedName>
        <fullName evidence="1">Dystroglycan-type cadherin-like domain-containing protein</fullName>
    </recommendedName>
</protein>
<feature type="domain" description="Dystroglycan-type cadherin-like" evidence="1">
    <location>
        <begin position="32"/>
        <end position="136"/>
    </location>
</feature>
<evidence type="ECO:0000313" key="2">
    <source>
        <dbReference type="EMBL" id="KAJ3434281.1"/>
    </source>
</evidence>
<name>A0AAV7YWW4_9EUKA</name>
<dbReference type="GO" id="GO:0016020">
    <property type="term" value="C:membrane"/>
    <property type="evidence" value="ECO:0007669"/>
    <property type="project" value="InterPro"/>
</dbReference>
<reference evidence="2" key="1">
    <citation type="submission" date="2022-08" db="EMBL/GenBank/DDBJ databases">
        <title>Novel sulphate-reducing endosymbionts in the free-living metamonad Anaeramoeba.</title>
        <authorList>
            <person name="Jerlstrom-Hultqvist J."/>
            <person name="Cepicka I."/>
            <person name="Gallot-Lavallee L."/>
            <person name="Salas-Leiva D."/>
            <person name="Curtis B.A."/>
            <person name="Zahonova K."/>
            <person name="Pipaliya S."/>
            <person name="Dacks J."/>
            <person name="Roger A.J."/>
        </authorList>
    </citation>
    <scope>NUCLEOTIDE SEQUENCE</scope>
    <source>
        <strain evidence="2">Busselton2</strain>
    </source>
</reference>
<organism evidence="2 3">
    <name type="scientific">Anaeramoeba flamelloides</name>
    <dbReference type="NCBI Taxonomy" id="1746091"/>
    <lineage>
        <taxon>Eukaryota</taxon>
        <taxon>Metamonada</taxon>
        <taxon>Anaeramoebidae</taxon>
        <taxon>Anaeramoeba</taxon>
    </lineage>
</organism>